<gene>
    <name evidence="4" type="ORF">ACFQGD_17715</name>
</gene>
<protein>
    <submittedName>
        <fullName evidence="4">SDR family NAD(P)-dependent oxidoreductase</fullName>
    </submittedName>
</protein>
<name>A0ABW2C2I7_9PSEU</name>
<dbReference type="Pfam" id="PF00106">
    <property type="entry name" value="adh_short"/>
    <property type="match status" value="1"/>
</dbReference>
<dbReference type="PROSITE" id="PS51257">
    <property type="entry name" value="PROKAR_LIPOPROTEIN"/>
    <property type="match status" value="1"/>
</dbReference>
<evidence type="ECO:0000313" key="5">
    <source>
        <dbReference type="Proteomes" id="UP001596337"/>
    </source>
</evidence>
<dbReference type="InterPro" id="IPR002347">
    <property type="entry name" value="SDR_fam"/>
</dbReference>
<dbReference type="RefSeq" id="WP_345403010.1">
    <property type="nucleotide sequence ID" value="NZ_BAABLA010000113.1"/>
</dbReference>
<evidence type="ECO:0000256" key="3">
    <source>
        <dbReference type="RuleBase" id="RU000363"/>
    </source>
</evidence>
<dbReference type="SUPFAM" id="SSF51735">
    <property type="entry name" value="NAD(P)-binding Rossmann-fold domains"/>
    <property type="match status" value="1"/>
</dbReference>
<evidence type="ECO:0000256" key="1">
    <source>
        <dbReference type="ARBA" id="ARBA00006484"/>
    </source>
</evidence>
<keyword evidence="5" id="KW-1185">Reference proteome</keyword>
<dbReference type="Proteomes" id="UP001596337">
    <property type="component" value="Unassembled WGS sequence"/>
</dbReference>
<keyword evidence="2" id="KW-0560">Oxidoreductase</keyword>
<organism evidence="4 5">
    <name type="scientific">Haloechinothrix salitolerans</name>
    <dbReference type="NCBI Taxonomy" id="926830"/>
    <lineage>
        <taxon>Bacteria</taxon>
        <taxon>Bacillati</taxon>
        <taxon>Actinomycetota</taxon>
        <taxon>Actinomycetes</taxon>
        <taxon>Pseudonocardiales</taxon>
        <taxon>Pseudonocardiaceae</taxon>
        <taxon>Haloechinothrix</taxon>
    </lineage>
</organism>
<dbReference type="PRINTS" id="PR00080">
    <property type="entry name" value="SDRFAMILY"/>
</dbReference>
<accession>A0ABW2C2I7</accession>
<sequence>MSNRIALAGQRMLITGASSGIGCATALAAAERGARVLMVARRHAELEKVAAEIAERGGTAHVYPCDLSDSQAIDDLVKEVLDQHGGVDVLVNNAGRSIRRSVRKSVDRMHDYERTMRLNYFAPVRLTLGLLPAMREQHFGHVVNVTTQGIQIHTPRFSAYLASKAALEEFGRTAGRELAADNVTFSSVRMPLARTPMITPSESAFRGIPALSAPQAARLVLRAAHTRREVINVPGARVLDLLDVATPSLMRRLVHRFGYRPRTEPETDQS</sequence>
<dbReference type="PANTHER" id="PTHR44196:SF1">
    <property type="entry name" value="DEHYDROGENASE_REDUCTASE SDR FAMILY MEMBER 7B"/>
    <property type="match status" value="1"/>
</dbReference>
<evidence type="ECO:0000313" key="4">
    <source>
        <dbReference type="EMBL" id="MFC6868984.1"/>
    </source>
</evidence>
<dbReference type="EMBL" id="JBHSXX010000001">
    <property type="protein sequence ID" value="MFC6868984.1"/>
    <property type="molecule type" value="Genomic_DNA"/>
</dbReference>
<dbReference type="PANTHER" id="PTHR44196">
    <property type="entry name" value="DEHYDROGENASE/REDUCTASE SDR FAMILY MEMBER 7B"/>
    <property type="match status" value="1"/>
</dbReference>
<dbReference type="CDD" id="cd05233">
    <property type="entry name" value="SDR_c"/>
    <property type="match status" value="1"/>
</dbReference>
<evidence type="ECO:0000256" key="2">
    <source>
        <dbReference type="ARBA" id="ARBA00023002"/>
    </source>
</evidence>
<dbReference type="InterPro" id="IPR036291">
    <property type="entry name" value="NAD(P)-bd_dom_sf"/>
</dbReference>
<dbReference type="PRINTS" id="PR00081">
    <property type="entry name" value="GDHRDH"/>
</dbReference>
<dbReference type="Gene3D" id="3.40.50.720">
    <property type="entry name" value="NAD(P)-binding Rossmann-like Domain"/>
    <property type="match status" value="1"/>
</dbReference>
<proteinExistence type="inferred from homology"/>
<comment type="caution">
    <text evidence="4">The sequence shown here is derived from an EMBL/GenBank/DDBJ whole genome shotgun (WGS) entry which is preliminary data.</text>
</comment>
<comment type="similarity">
    <text evidence="1 3">Belongs to the short-chain dehydrogenases/reductases (SDR) family.</text>
</comment>
<reference evidence="5" key="1">
    <citation type="journal article" date="2019" name="Int. J. Syst. Evol. Microbiol.">
        <title>The Global Catalogue of Microorganisms (GCM) 10K type strain sequencing project: providing services to taxonomists for standard genome sequencing and annotation.</title>
        <authorList>
            <consortium name="The Broad Institute Genomics Platform"/>
            <consortium name="The Broad Institute Genome Sequencing Center for Infectious Disease"/>
            <person name="Wu L."/>
            <person name="Ma J."/>
        </authorList>
    </citation>
    <scope>NUCLEOTIDE SEQUENCE [LARGE SCALE GENOMIC DNA]</scope>
    <source>
        <strain evidence="5">KCTC 32255</strain>
    </source>
</reference>